<protein>
    <recommendedName>
        <fullName evidence="6">2-carboxy-1,4-naphthoquinone phytyltransferase</fullName>
        <ecNumber evidence="6">2.5.1.130</ecNumber>
    </recommendedName>
    <alternativeName>
        <fullName evidence="6">1,4-dihydroxy-2-naphthoate phytyltransferase</fullName>
        <shortName evidence="6">DHNA phytyltransferase</shortName>
    </alternativeName>
</protein>
<comment type="function">
    <text evidence="6">Involved in the synthesis of phylloquinone (vitamin K1). Catalyzes the transfer of a prenyl chain to 2-carboxy-1,4-naphthoquinone.</text>
</comment>
<keyword evidence="8" id="KW-1185">Reference proteome</keyword>
<dbReference type="Proteomes" id="UP001604335">
    <property type="component" value="Unassembled WGS sequence"/>
</dbReference>
<dbReference type="RefSeq" id="WP_393013652.1">
    <property type="nucleotide sequence ID" value="NZ_JAZAQF010000069.1"/>
</dbReference>
<evidence type="ECO:0000256" key="6">
    <source>
        <dbReference type="HAMAP-Rule" id="MF_01938"/>
    </source>
</evidence>
<evidence type="ECO:0000256" key="1">
    <source>
        <dbReference type="ARBA" id="ARBA00004141"/>
    </source>
</evidence>
<keyword evidence="5 6" id="KW-0472">Membrane</keyword>
<organism evidence="7 8">
    <name type="scientific">Limnothrix redekei LRLZ20PSL1</name>
    <dbReference type="NCBI Taxonomy" id="3112953"/>
    <lineage>
        <taxon>Bacteria</taxon>
        <taxon>Bacillati</taxon>
        <taxon>Cyanobacteriota</taxon>
        <taxon>Cyanophyceae</taxon>
        <taxon>Pseudanabaenales</taxon>
        <taxon>Pseudanabaenaceae</taxon>
        <taxon>Limnothrix</taxon>
    </lineage>
</organism>
<dbReference type="PANTHER" id="PTHR13929:SF0">
    <property type="entry name" value="UBIA PRENYLTRANSFERASE DOMAIN-CONTAINING PROTEIN 1"/>
    <property type="match status" value="1"/>
</dbReference>
<dbReference type="InterPro" id="IPR000537">
    <property type="entry name" value="UbiA_prenyltransferase"/>
</dbReference>
<dbReference type="InterPro" id="IPR026046">
    <property type="entry name" value="UBIAD1"/>
</dbReference>
<keyword evidence="3 6" id="KW-0812">Transmembrane</keyword>
<evidence type="ECO:0000256" key="4">
    <source>
        <dbReference type="ARBA" id="ARBA00022989"/>
    </source>
</evidence>
<dbReference type="CDD" id="cd13962">
    <property type="entry name" value="PT_UbiA_UBIAD1"/>
    <property type="match status" value="1"/>
</dbReference>
<evidence type="ECO:0000313" key="7">
    <source>
        <dbReference type="EMBL" id="MFG3818349.1"/>
    </source>
</evidence>
<dbReference type="PANTHER" id="PTHR13929">
    <property type="entry name" value="1,4-DIHYDROXY-2-NAPHTHOATE OCTAPRENYLTRANSFERASE"/>
    <property type="match status" value="1"/>
</dbReference>
<keyword evidence="2 6" id="KW-0808">Transferase</keyword>
<comment type="similarity">
    <text evidence="6">Belongs to the MenA family. Type 2 subfamily.</text>
</comment>
<dbReference type="EC" id="2.5.1.130" evidence="6"/>
<dbReference type="HAMAP" id="MF_01938">
    <property type="entry name" value="MenA_2"/>
    <property type="match status" value="1"/>
</dbReference>
<feature type="transmembrane region" description="Helical" evidence="6">
    <location>
        <begin position="151"/>
        <end position="174"/>
    </location>
</feature>
<reference evidence="8" key="1">
    <citation type="journal article" date="2024" name="Algal Res.">
        <title>Biochemical, toxicological and genomic investigation of a high-biomass producing Limnothrix strain isolated from Italian shallow drinking water reservoir.</title>
        <authorList>
            <person name="Simonazzi M."/>
            <person name="Shishido T.K."/>
            <person name="Delbaje E."/>
            <person name="Wahlsten M."/>
            <person name="Fewer D.P."/>
            <person name="Sivonen K."/>
            <person name="Pezzolesi L."/>
            <person name="Pistocchi R."/>
        </authorList>
    </citation>
    <scope>NUCLEOTIDE SEQUENCE [LARGE SCALE GENOMIC DNA]</scope>
    <source>
        <strain evidence="8">LRLZ20PSL1</strain>
    </source>
</reference>
<feature type="transmembrane region" description="Helical" evidence="6">
    <location>
        <begin position="293"/>
        <end position="311"/>
    </location>
</feature>
<dbReference type="NCBIfam" id="TIGR02235">
    <property type="entry name" value="menA_cyano-plnt"/>
    <property type="match status" value="1"/>
</dbReference>
<name>A0ABW7CDU7_9CYAN</name>
<dbReference type="EMBL" id="JAZAQF010000069">
    <property type="protein sequence ID" value="MFG3818349.1"/>
    <property type="molecule type" value="Genomic_DNA"/>
</dbReference>
<evidence type="ECO:0000313" key="8">
    <source>
        <dbReference type="Proteomes" id="UP001604335"/>
    </source>
</evidence>
<evidence type="ECO:0000256" key="3">
    <source>
        <dbReference type="ARBA" id="ARBA00022692"/>
    </source>
</evidence>
<comment type="pathway">
    <text evidence="6">Cofactor biosynthesis; phylloquinone biosynthesis.</text>
</comment>
<feature type="transmembrane region" description="Helical" evidence="6">
    <location>
        <begin position="102"/>
        <end position="122"/>
    </location>
</feature>
<dbReference type="Pfam" id="PF01040">
    <property type="entry name" value="UbiA"/>
    <property type="match status" value="1"/>
</dbReference>
<dbReference type="PIRSF" id="PIRSF005355">
    <property type="entry name" value="UBIAD1"/>
    <property type="match status" value="1"/>
</dbReference>
<feature type="transmembrane region" description="Helical" evidence="6">
    <location>
        <begin position="186"/>
        <end position="209"/>
    </location>
</feature>
<evidence type="ECO:0000256" key="2">
    <source>
        <dbReference type="ARBA" id="ARBA00022679"/>
    </source>
</evidence>
<accession>A0ABW7CDU7</accession>
<proteinExistence type="inferred from homology"/>
<dbReference type="InterPro" id="IPR011937">
    <property type="entry name" value="DHNA_phytyltransferase_MenA"/>
</dbReference>
<feature type="transmembrane region" description="Helical" evidence="6">
    <location>
        <begin position="54"/>
        <end position="74"/>
    </location>
</feature>
<feature type="transmembrane region" description="Helical" evidence="6">
    <location>
        <begin position="29"/>
        <end position="48"/>
    </location>
</feature>
<keyword evidence="4 6" id="KW-1133">Transmembrane helix</keyword>
<evidence type="ECO:0000256" key="5">
    <source>
        <dbReference type="ARBA" id="ARBA00023136"/>
    </source>
</evidence>
<feature type="transmembrane region" description="Helical" evidence="6">
    <location>
        <begin position="128"/>
        <end position="144"/>
    </location>
</feature>
<keyword evidence="6" id="KW-0997">Cell inner membrane</keyword>
<comment type="subcellular location">
    <subcellularLocation>
        <location evidence="6">Cell inner membrane</location>
        <topology evidence="6">Multi-pass membrane protein</topology>
    </subcellularLocation>
    <subcellularLocation>
        <location evidence="1">Membrane</location>
        <topology evidence="1">Multi-pass membrane protein</topology>
    </subcellularLocation>
</comment>
<dbReference type="GO" id="GO:0016740">
    <property type="term" value="F:transferase activity"/>
    <property type="evidence" value="ECO:0007669"/>
    <property type="project" value="UniProtKB-KW"/>
</dbReference>
<comment type="caution">
    <text evidence="7">The sequence shown here is derived from an EMBL/GenBank/DDBJ whole genome shotgun (WGS) entry which is preliminary data.</text>
</comment>
<gene>
    <name evidence="6 7" type="primary">menA</name>
    <name evidence="7" type="ORF">VPK24_11930</name>
</gene>
<feature type="transmembrane region" description="Helical" evidence="6">
    <location>
        <begin position="230"/>
        <end position="252"/>
    </location>
</feature>
<sequence length="312" mass="33454">MTAPSLSAPPNSPPEAPSRRQLWKAAIKLPMYTVAVMPILLGSATAAFETKRLNGGILALFLGAAIAIIAWLNLTNDVFDSDTGIDVNKAHSVVNLTGNRSLVFAIANLFLVAGITSIGAIAWLQQDWTVLAIILASCILGYSYQGPPFRFGYLGLGEPICFVTFGPMALAAAYYSQAQSWSLLNWGASVFMGITTSLILFCSHFHQVADDLRAGKRSPVARLGTARSAALLPWFCGTAFGVVVAGILWGAFPLWTLLTGLSLPIALHLCRHVGQHHDQPDRVSNSKFIAVKFHFWSGLALSGGFLLGAWLQ</sequence>
<comment type="catalytic activity">
    <reaction evidence="6">
        <text>2-carboxy-1,4-naphthoquinone + phytyl diphosphate + H(+) = demethylphylloquinone + CO2 + diphosphate</text>
        <dbReference type="Rhea" id="RHEA:47740"/>
        <dbReference type="ChEBI" id="CHEBI:15378"/>
        <dbReference type="ChEBI" id="CHEBI:16526"/>
        <dbReference type="ChEBI" id="CHEBI:31087"/>
        <dbReference type="ChEBI" id="CHEBI:33019"/>
        <dbReference type="ChEBI" id="CHEBI:75434"/>
        <dbReference type="ChEBI" id="CHEBI:87842"/>
        <dbReference type="EC" id="2.5.1.130"/>
    </reaction>
</comment>
<keyword evidence="6" id="KW-1003">Cell membrane</keyword>